<dbReference type="InterPro" id="IPR021747">
    <property type="entry name" value="DUF3313"/>
</dbReference>
<sequence length="227" mass="23741">MNRSIPLPRPARGLTGLSLAAIALALAGCGNAAPVAYSGIASSAQLAPNPQDDTGHIPFRYATPVDWRSYNRIIVDPIVVYRGADNQFGDMSEADKAELAHAMQMAFVEKLKTRFALAADPAPGTLRLRLTLTGAATSTPVLSTFTRIDIGGGLYNGVQAVRGGEGLFTGSVIYAAEIYDAPTNRLLNAFVAKQYPGSMNIGATFGSLDAAKTGLEKGADALVAQLQ</sequence>
<dbReference type="RefSeq" id="WP_088155683.1">
    <property type="nucleotide sequence ID" value="NZ_NHON01000087.1"/>
</dbReference>
<feature type="chain" id="PRO_5012916717" description="DUF3313 domain-containing protein" evidence="1">
    <location>
        <begin position="33"/>
        <end position="227"/>
    </location>
</feature>
<dbReference type="AlphaFoldDB" id="A0A211ZE07"/>
<dbReference type="Proteomes" id="UP000196655">
    <property type="component" value="Unassembled WGS sequence"/>
</dbReference>
<keyword evidence="3" id="KW-1185">Reference proteome</keyword>
<dbReference type="PROSITE" id="PS51257">
    <property type="entry name" value="PROKAR_LIPOPROTEIN"/>
    <property type="match status" value="1"/>
</dbReference>
<feature type="signal peptide" evidence="1">
    <location>
        <begin position="1"/>
        <end position="32"/>
    </location>
</feature>
<evidence type="ECO:0000313" key="2">
    <source>
        <dbReference type="EMBL" id="OWJ63532.1"/>
    </source>
</evidence>
<dbReference type="OrthoDB" id="7585546at2"/>
<protein>
    <recommendedName>
        <fullName evidence="4">DUF3313 domain-containing protein</fullName>
    </recommendedName>
</protein>
<name>A0A211ZE07_9PROT</name>
<dbReference type="EMBL" id="NHON01000087">
    <property type="protein sequence ID" value="OWJ63532.1"/>
    <property type="molecule type" value="Genomic_DNA"/>
</dbReference>
<evidence type="ECO:0000313" key="3">
    <source>
        <dbReference type="Proteomes" id="UP000196655"/>
    </source>
</evidence>
<comment type="caution">
    <text evidence="2">The sequence shown here is derived from an EMBL/GenBank/DDBJ whole genome shotgun (WGS) entry which is preliminary data.</text>
</comment>
<evidence type="ECO:0000256" key="1">
    <source>
        <dbReference type="SAM" id="SignalP"/>
    </source>
</evidence>
<accession>A0A211ZE07</accession>
<dbReference type="Pfam" id="PF11769">
    <property type="entry name" value="DUF3313"/>
    <property type="match status" value="1"/>
</dbReference>
<reference evidence="3" key="1">
    <citation type="submission" date="2017-05" db="EMBL/GenBank/DDBJ databases">
        <authorList>
            <person name="Macchi M."/>
            <person name="Festa S."/>
            <person name="Coppotelli B.M."/>
            <person name="Morelli I.S."/>
        </authorList>
    </citation>
    <scope>NUCLEOTIDE SEQUENCE [LARGE SCALE GENOMIC DNA]</scope>
    <source>
        <strain evidence="3">I</strain>
    </source>
</reference>
<gene>
    <name evidence="2" type="ORF">BWR60_29275</name>
</gene>
<proteinExistence type="predicted"/>
<evidence type="ECO:0008006" key="4">
    <source>
        <dbReference type="Google" id="ProtNLM"/>
    </source>
</evidence>
<keyword evidence="1" id="KW-0732">Signal</keyword>
<organism evidence="2 3">
    <name type="scientific">Inquilinus limosus</name>
    <dbReference type="NCBI Taxonomy" id="171674"/>
    <lineage>
        <taxon>Bacteria</taxon>
        <taxon>Pseudomonadati</taxon>
        <taxon>Pseudomonadota</taxon>
        <taxon>Alphaproteobacteria</taxon>
        <taxon>Rhodospirillales</taxon>
        <taxon>Rhodospirillaceae</taxon>
        <taxon>Inquilinus</taxon>
    </lineage>
</organism>